<keyword evidence="2" id="KW-1185">Reference proteome</keyword>
<reference evidence="1" key="5">
    <citation type="journal article" date="2021" name="G3 (Bethesda)">
        <title>Aegilops tauschii genome assembly Aet v5.0 features greater sequence contiguity and improved annotation.</title>
        <authorList>
            <person name="Wang L."/>
            <person name="Zhu T."/>
            <person name="Rodriguez J.C."/>
            <person name="Deal K.R."/>
            <person name="Dubcovsky J."/>
            <person name="McGuire P.E."/>
            <person name="Lux T."/>
            <person name="Spannagl M."/>
            <person name="Mayer K.F.X."/>
            <person name="Baldrich P."/>
            <person name="Meyers B.C."/>
            <person name="Huo N."/>
            <person name="Gu Y.Q."/>
            <person name="Zhou H."/>
            <person name="Devos K.M."/>
            <person name="Bennetzen J.L."/>
            <person name="Unver T."/>
            <person name="Budak H."/>
            <person name="Gulick P.J."/>
            <person name="Galiba G."/>
            <person name="Kalapos B."/>
            <person name="Nelson D.R."/>
            <person name="Li P."/>
            <person name="You F.M."/>
            <person name="Luo M.C."/>
            <person name="Dvorak J."/>
        </authorList>
    </citation>
    <scope>NUCLEOTIDE SEQUENCE [LARGE SCALE GENOMIC DNA]</scope>
    <source>
        <strain evidence="1">cv. AL8/78</strain>
    </source>
</reference>
<reference evidence="2" key="1">
    <citation type="journal article" date="2014" name="Science">
        <title>Ancient hybridizations among the ancestral genomes of bread wheat.</title>
        <authorList>
            <consortium name="International Wheat Genome Sequencing Consortium,"/>
            <person name="Marcussen T."/>
            <person name="Sandve S.R."/>
            <person name="Heier L."/>
            <person name="Spannagl M."/>
            <person name="Pfeifer M."/>
            <person name="Jakobsen K.S."/>
            <person name="Wulff B.B."/>
            <person name="Steuernagel B."/>
            <person name="Mayer K.F."/>
            <person name="Olsen O.A."/>
        </authorList>
    </citation>
    <scope>NUCLEOTIDE SEQUENCE [LARGE SCALE GENOMIC DNA]</scope>
    <source>
        <strain evidence="2">cv. AL8/78</strain>
    </source>
</reference>
<dbReference type="AlphaFoldDB" id="A0A453F1A9"/>
<reference evidence="2" key="2">
    <citation type="journal article" date="2017" name="Nat. Plants">
        <title>The Aegilops tauschii genome reveals multiple impacts of transposons.</title>
        <authorList>
            <person name="Zhao G."/>
            <person name="Zou C."/>
            <person name="Li K."/>
            <person name="Wang K."/>
            <person name="Li T."/>
            <person name="Gao L."/>
            <person name="Zhang X."/>
            <person name="Wang H."/>
            <person name="Yang Z."/>
            <person name="Liu X."/>
            <person name="Jiang W."/>
            <person name="Mao L."/>
            <person name="Kong X."/>
            <person name="Jiao Y."/>
            <person name="Jia J."/>
        </authorList>
    </citation>
    <scope>NUCLEOTIDE SEQUENCE [LARGE SCALE GENOMIC DNA]</scope>
    <source>
        <strain evidence="2">cv. AL8/78</strain>
    </source>
</reference>
<reference evidence="1" key="4">
    <citation type="submission" date="2019-03" db="UniProtKB">
        <authorList>
            <consortium name="EnsemblPlants"/>
        </authorList>
    </citation>
    <scope>IDENTIFICATION</scope>
</reference>
<dbReference type="Gramene" id="AET3Gv20539300.1">
    <property type="protein sequence ID" value="AET3Gv20539300.1"/>
    <property type="gene ID" value="AET3Gv20539300"/>
</dbReference>
<evidence type="ECO:0000313" key="1">
    <source>
        <dbReference type="EnsemblPlants" id="AET3Gv20539300.1"/>
    </source>
</evidence>
<reference evidence="1" key="3">
    <citation type="journal article" date="2017" name="Nature">
        <title>Genome sequence of the progenitor of the wheat D genome Aegilops tauschii.</title>
        <authorList>
            <person name="Luo M.C."/>
            <person name="Gu Y.Q."/>
            <person name="Puiu D."/>
            <person name="Wang H."/>
            <person name="Twardziok S.O."/>
            <person name="Deal K.R."/>
            <person name="Huo N."/>
            <person name="Zhu T."/>
            <person name="Wang L."/>
            <person name="Wang Y."/>
            <person name="McGuire P.E."/>
            <person name="Liu S."/>
            <person name="Long H."/>
            <person name="Ramasamy R.K."/>
            <person name="Rodriguez J.C."/>
            <person name="Van S.L."/>
            <person name="Yuan L."/>
            <person name="Wang Z."/>
            <person name="Xia Z."/>
            <person name="Xiao L."/>
            <person name="Anderson O.D."/>
            <person name="Ouyang S."/>
            <person name="Liang Y."/>
            <person name="Zimin A.V."/>
            <person name="Pertea G."/>
            <person name="Qi P."/>
            <person name="Bennetzen J.L."/>
            <person name="Dai X."/>
            <person name="Dawson M.W."/>
            <person name="Muller H.G."/>
            <person name="Kugler K."/>
            <person name="Rivarola-Duarte L."/>
            <person name="Spannagl M."/>
            <person name="Mayer K.F.X."/>
            <person name="Lu F.H."/>
            <person name="Bevan M.W."/>
            <person name="Leroy P."/>
            <person name="Li P."/>
            <person name="You F.M."/>
            <person name="Sun Q."/>
            <person name="Liu Z."/>
            <person name="Lyons E."/>
            <person name="Wicker T."/>
            <person name="Salzberg S.L."/>
            <person name="Devos K.M."/>
            <person name="Dvorak J."/>
        </authorList>
    </citation>
    <scope>NUCLEOTIDE SEQUENCE [LARGE SCALE GENOMIC DNA]</scope>
    <source>
        <strain evidence="1">cv. AL8/78</strain>
    </source>
</reference>
<protein>
    <submittedName>
        <fullName evidence="1">Uncharacterized protein</fullName>
    </submittedName>
</protein>
<accession>A0A453F1A9</accession>
<dbReference type="EnsemblPlants" id="AET3Gv20539300.1">
    <property type="protein sequence ID" value="AET3Gv20539300.1"/>
    <property type="gene ID" value="AET3Gv20539300"/>
</dbReference>
<sequence>YVLRKMRWHQVRTHVGCPTNGVGAVVNLRRETARTDAERVEWTSQSSATAPLNLAAVAARKRKRYAPSSRPTAAVEESK</sequence>
<name>A0A453F1A9_AEGTS</name>
<organism evidence="1 2">
    <name type="scientific">Aegilops tauschii subsp. strangulata</name>
    <name type="common">Goatgrass</name>
    <dbReference type="NCBI Taxonomy" id="200361"/>
    <lineage>
        <taxon>Eukaryota</taxon>
        <taxon>Viridiplantae</taxon>
        <taxon>Streptophyta</taxon>
        <taxon>Embryophyta</taxon>
        <taxon>Tracheophyta</taxon>
        <taxon>Spermatophyta</taxon>
        <taxon>Magnoliopsida</taxon>
        <taxon>Liliopsida</taxon>
        <taxon>Poales</taxon>
        <taxon>Poaceae</taxon>
        <taxon>BOP clade</taxon>
        <taxon>Pooideae</taxon>
        <taxon>Triticodae</taxon>
        <taxon>Triticeae</taxon>
        <taxon>Triticinae</taxon>
        <taxon>Aegilops</taxon>
    </lineage>
</organism>
<proteinExistence type="predicted"/>
<evidence type="ECO:0000313" key="2">
    <source>
        <dbReference type="Proteomes" id="UP000015105"/>
    </source>
</evidence>
<dbReference type="Proteomes" id="UP000015105">
    <property type="component" value="Chromosome 3D"/>
</dbReference>